<keyword evidence="10" id="KW-1185">Reference proteome</keyword>
<dbReference type="PROSITE" id="PS50157">
    <property type="entry name" value="ZINC_FINGER_C2H2_2"/>
    <property type="match status" value="4"/>
</dbReference>
<evidence type="ECO:0000256" key="6">
    <source>
        <dbReference type="ARBA" id="ARBA00023242"/>
    </source>
</evidence>
<dbReference type="SUPFAM" id="SSF57667">
    <property type="entry name" value="beta-beta-alpha zinc fingers"/>
    <property type="match status" value="1"/>
</dbReference>
<feature type="region of interest" description="Disordered" evidence="8">
    <location>
        <begin position="340"/>
        <end position="371"/>
    </location>
</feature>
<comment type="subcellular location">
    <subcellularLocation>
        <location evidence="1">Nucleus speckle</location>
    </subcellularLocation>
</comment>
<evidence type="ECO:0000259" key="9">
    <source>
        <dbReference type="PROSITE" id="PS50157"/>
    </source>
</evidence>
<feature type="domain" description="C2H2-type" evidence="9">
    <location>
        <begin position="179"/>
        <end position="206"/>
    </location>
</feature>
<dbReference type="GO" id="GO:0016607">
    <property type="term" value="C:nuclear speck"/>
    <property type="evidence" value="ECO:0007669"/>
    <property type="project" value="UniProtKB-SubCell"/>
</dbReference>
<dbReference type="InterPro" id="IPR013087">
    <property type="entry name" value="Znf_C2H2_type"/>
</dbReference>
<feature type="compositionally biased region" description="Basic and acidic residues" evidence="8">
    <location>
        <begin position="77"/>
        <end position="87"/>
    </location>
</feature>
<dbReference type="PROSITE" id="PS00028">
    <property type="entry name" value="ZINC_FINGER_C2H2_1"/>
    <property type="match status" value="3"/>
</dbReference>
<keyword evidence="6" id="KW-0539">Nucleus</keyword>
<feature type="domain" description="C2H2-type" evidence="9">
    <location>
        <begin position="151"/>
        <end position="178"/>
    </location>
</feature>
<sequence>MSQRNPSDVMTNLLKEKMAQTRKALNTCVLDGLLSAKRAKIDGDIVDKDEEREEGNGSMSDYSMNPSSPDESNLLIKSDDPENKDSSFDPVGKVDLAESASNLTIDLPGNTTVHSLVNVNSDQNSTTAQTAATSNDGSIPVGLVDPNGSYFTCSTCPKYFLNESNLKHHNSLYHSEKSFTCEICGKAFRFRSNLAEHRSVHTSLKPYVCKFCGKSSRLKGNLTKHILKHHKKEQSDFIGKDDIIIRKGKKSIKDPAAVDFLEKSMIVLTPDSMNSAALHLFNLAGGNKNPASSTNGNVMMNVNDNGSAESNKITSSSLFSQSHRFSNPISNIASPSYSDQIQGVHESSPSIDTSKQQPCQMTSSAIPHQQPPLPPGSRLFPTASLPSAANALAATSLIPPNFQFLNFDHLFFALNKTGVTSAPSKSANQQFLPSRNVEQVAKQDFCRHDGQMELRSSRFESDNETEDEGKRSVSEVVASLGVGCNKPYQQHGGVSSSCVNGTKCETCGKHFRKSTNLAAHLAAKHGLLGTPASCKVDENNDSNQIMTRNNNFGSVIVEESSFTSCSTPHFYESMKTNRNLRKISPTVSESPLTGKEKSVNVNGCDFPKLNCSSLSYNDQNHVENVLVKNAREMREILDEFRRQQKSSTSDYHHQNQQQQHLTVDSNIFSNLETKIGRIENQAEISLATLYSLVQMQTEMNLAFFQFKSDVYEQLRLLQNLLKNHLNSSSIK</sequence>
<dbReference type="Pfam" id="PF00096">
    <property type="entry name" value="zf-C2H2"/>
    <property type="match status" value="3"/>
</dbReference>
<evidence type="ECO:0000256" key="3">
    <source>
        <dbReference type="ARBA" id="ARBA00022737"/>
    </source>
</evidence>
<accession>A0A915HN97</accession>
<feature type="domain" description="C2H2-type" evidence="9">
    <location>
        <begin position="502"/>
        <end position="525"/>
    </location>
</feature>
<feature type="region of interest" description="Disordered" evidence="8">
    <location>
        <begin position="641"/>
        <end position="660"/>
    </location>
</feature>
<dbReference type="Gene3D" id="3.30.160.60">
    <property type="entry name" value="Classic Zinc Finger"/>
    <property type="match status" value="2"/>
</dbReference>
<evidence type="ECO:0000256" key="7">
    <source>
        <dbReference type="PROSITE-ProRule" id="PRU00042"/>
    </source>
</evidence>
<feature type="compositionally biased region" description="Polar residues" evidence="8">
    <location>
        <begin position="57"/>
        <end position="71"/>
    </location>
</feature>
<reference evidence="11" key="1">
    <citation type="submission" date="2022-11" db="UniProtKB">
        <authorList>
            <consortium name="WormBaseParasite"/>
        </authorList>
    </citation>
    <scope>IDENTIFICATION</scope>
</reference>
<keyword evidence="5" id="KW-0862">Zinc</keyword>
<evidence type="ECO:0000313" key="10">
    <source>
        <dbReference type="Proteomes" id="UP000887565"/>
    </source>
</evidence>
<dbReference type="InterPro" id="IPR036236">
    <property type="entry name" value="Znf_C2H2_sf"/>
</dbReference>
<evidence type="ECO:0000256" key="1">
    <source>
        <dbReference type="ARBA" id="ARBA00004324"/>
    </source>
</evidence>
<keyword evidence="3" id="KW-0677">Repeat</keyword>
<evidence type="ECO:0000256" key="2">
    <source>
        <dbReference type="ARBA" id="ARBA00022723"/>
    </source>
</evidence>
<dbReference type="SMART" id="SM00355">
    <property type="entry name" value="ZnF_C2H2"/>
    <property type="match status" value="4"/>
</dbReference>
<protein>
    <submittedName>
        <fullName evidence="11">C2H2-type domain-containing protein</fullName>
    </submittedName>
</protein>
<dbReference type="Proteomes" id="UP000887565">
    <property type="component" value="Unplaced"/>
</dbReference>
<feature type="region of interest" description="Disordered" evidence="8">
    <location>
        <begin position="45"/>
        <end position="92"/>
    </location>
</feature>
<evidence type="ECO:0000256" key="4">
    <source>
        <dbReference type="ARBA" id="ARBA00022771"/>
    </source>
</evidence>
<dbReference type="InterPro" id="IPR050888">
    <property type="entry name" value="ZnF_C2H2-type_TF"/>
</dbReference>
<evidence type="ECO:0000256" key="8">
    <source>
        <dbReference type="SAM" id="MobiDB-lite"/>
    </source>
</evidence>
<dbReference type="PANTHER" id="PTHR24406">
    <property type="entry name" value="TRANSCRIPTIONAL REPRESSOR CTCFL-RELATED"/>
    <property type="match status" value="1"/>
</dbReference>
<proteinExistence type="predicted"/>
<dbReference type="GO" id="GO:0008270">
    <property type="term" value="F:zinc ion binding"/>
    <property type="evidence" value="ECO:0007669"/>
    <property type="project" value="UniProtKB-KW"/>
</dbReference>
<dbReference type="WBParaSite" id="nRc.2.0.1.t03174-RA">
    <property type="protein sequence ID" value="nRc.2.0.1.t03174-RA"/>
    <property type="gene ID" value="nRc.2.0.1.g03174"/>
</dbReference>
<name>A0A915HN97_ROMCU</name>
<feature type="compositionally biased region" description="Polar residues" evidence="8">
    <location>
        <begin position="340"/>
        <end position="367"/>
    </location>
</feature>
<dbReference type="AlphaFoldDB" id="A0A915HN97"/>
<feature type="domain" description="C2H2-type" evidence="9">
    <location>
        <begin position="207"/>
        <end position="235"/>
    </location>
</feature>
<evidence type="ECO:0000313" key="11">
    <source>
        <dbReference type="WBParaSite" id="nRc.2.0.1.t03174-RA"/>
    </source>
</evidence>
<evidence type="ECO:0000256" key="5">
    <source>
        <dbReference type="ARBA" id="ARBA00022833"/>
    </source>
</evidence>
<dbReference type="FunFam" id="3.30.160.60:FF:002484">
    <property type="entry name" value="Protein CBR-LSY-2"/>
    <property type="match status" value="1"/>
</dbReference>
<keyword evidence="4 7" id="KW-0863">Zinc-finger</keyword>
<feature type="compositionally biased region" description="Polar residues" evidence="8">
    <location>
        <begin position="645"/>
        <end position="660"/>
    </location>
</feature>
<organism evidence="10 11">
    <name type="scientific">Romanomermis culicivorax</name>
    <name type="common">Nematode worm</name>
    <dbReference type="NCBI Taxonomy" id="13658"/>
    <lineage>
        <taxon>Eukaryota</taxon>
        <taxon>Metazoa</taxon>
        <taxon>Ecdysozoa</taxon>
        <taxon>Nematoda</taxon>
        <taxon>Enoplea</taxon>
        <taxon>Dorylaimia</taxon>
        <taxon>Mermithida</taxon>
        <taxon>Mermithoidea</taxon>
        <taxon>Mermithidae</taxon>
        <taxon>Romanomermis</taxon>
    </lineage>
</organism>
<keyword evidence="2" id="KW-0479">Metal-binding</keyword>